<dbReference type="EnsemblPlants" id="AVESA.00010b.r2.3CG0492020.1">
    <property type="protein sequence ID" value="AVESA.00010b.r2.3CG0492020.1.CDS.1"/>
    <property type="gene ID" value="AVESA.00010b.r2.3CG0492020"/>
</dbReference>
<reference evidence="1" key="2">
    <citation type="submission" date="2025-09" db="UniProtKB">
        <authorList>
            <consortium name="EnsemblPlants"/>
        </authorList>
    </citation>
    <scope>IDENTIFICATION</scope>
</reference>
<dbReference type="Proteomes" id="UP001732700">
    <property type="component" value="Chromosome 3C"/>
</dbReference>
<protein>
    <submittedName>
        <fullName evidence="1">Uncharacterized protein</fullName>
    </submittedName>
</protein>
<proteinExistence type="predicted"/>
<evidence type="ECO:0000313" key="1">
    <source>
        <dbReference type="EnsemblPlants" id="AVESA.00010b.r2.3CG0492020.1.CDS.1"/>
    </source>
</evidence>
<evidence type="ECO:0000313" key="2">
    <source>
        <dbReference type="Proteomes" id="UP001732700"/>
    </source>
</evidence>
<name>A0ACD5VR07_AVESA</name>
<reference evidence="1" key="1">
    <citation type="submission" date="2021-05" db="EMBL/GenBank/DDBJ databases">
        <authorList>
            <person name="Scholz U."/>
            <person name="Mascher M."/>
            <person name="Fiebig A."/>
        </authorList>
    </citation>
    <scope>NUCLEOTIDE SEQUENCE [LARGE SCALE GENOMIC DNA]</scope>
</reference>
<keyword evidence="2" id="KW-1185">Reference proteome</keyword>
<accession>A0ACD5VR07</accession>
<organism evidence="1 2">
    <name type="scientific">Avena sativa</name>
    <name type="common">Oat</name>
    <dbReference type="NCBI Taxonomy" id="4498"/>
    <lineage>
        <taxon>Eukaryota</taxon>
        <taxon>Viridiplantae</taxon>
        <taxon>Streptophyta</taxon>
        <taxon>Embryophyta</taxon>
        <taxon>Tracheophyta</taxon>
        <taxon>Spermatophyta</taxon>
        <taxon>Magnoliopsida</taxon>
        <taxon>Liliopsida</taxon>
        <taxon>Poales</taxon>
        <taxon>Poaceae</taxon>
        <taxon>BOP clade</taxon>
        <taxon>Pooideae</taxon>
        <taxon>Poodae</taxon>
        <taxon>Poeae</taxon>
        <taxon>Poeae Chloroplast Group 1 (Aveneae type)</taxon>
        <taxon>Aveninae</taxon>
        <taxon>Avena</taxon>
    </lineage>
</organism>
<sequence length="103" mass="12316">MFQCQFAQSCWKYICPSVSFLDTDGHFECILKLKEQLNKPFFMEIIILGTWAIWLTRNNAIFNQMTPNLFSTRAIFKSELKWLKYRAKRKSYTNFAAWADHFS</sequence>